<dbReference type="Proteomes" id="UP000240717">
    <property type="component" value="Unassembled WGS sequence"/>
</dbReference>
<dbReference type="PANTHER" id="PTHR35791">
    <property type="entry name" value="UPF0754 MEMBRANE PROTEIN YHEB"/>
    <property type="match status" value="1"/>
</dbReference>
<evidence type="ECO:0000256" key="6">
    <source>
        <dbReference type="SAM" id="Phobius"/>
    </source>
</evidence>
<feature type="transmembrane region" description="Helical" evidence="6">
    <location>
        <begin position="353"/>
        <end position="375"/>
    </location>
</feature>
<evidence type="ECO:0000256" key="1">
    <source>
        <dbReference type="ARBA" id="ARBA00004308"/>
    </source>
</evidence>
<accession>A0A2T4PZ45</accession>
<comment type="subcellular location">
    <subcellularLocation>
        <location evidence="1">Endomembrane system</location>
    </subcellularLocation>
</comment>
<evidence type="ECO:0000256" key="2">
    <source>
        <dbReference type="ARBA" id="ARBA00008053"/>
    </source>
</evidence>
<reference evidence="7 8" key="1">
    <citation type="journal article" date="2016" name="Front. Microbiol.">
        <title>Comprehensive Phylogenetic Analysis of Bovine Non-aureus Staphylococci Species Based on Whole-Genome Sequencing.</title>
        <authorList>
            <person name="Naushad S."/>
            <person name="Barkema H.W."/>
            <person name="Luby C."/>
            <person name="Condas L.A."/>
            <person name="Nobrega D.B."/>
            <person name="Carson D.A."/>
            <person name="De Buck J."/>
        </authorList>
    </citation>
    <scope>NUCLEOTIDE SEQUENCE [LARGE SCALE GENOMIC DNA]</scope>
    <source>
        <strain evidence="7 8">SNUC 2993</strain>
    </source>
</reference>
<feature type="transmembrane region" description="Helical" evidence="6">
    <location>
        <begin position="6"/>
        <end position="30"/>
    </location>
</feature>
<keyword evidence="5 6" id="KW-0472">Membrane</keyword>
<dbReference type="PIRSF" id="PIRSF032178">
    <property type="entry name" value="UCP032178"/>
    <property type="match status" value="1"/>
</dbReference>
<dbReference type="STRING" id="1194526.A284_04760"/>
<dbReference type="RefSeq" id="WP_107533111.1">
    <property type="nucleotide sequence ID" value="NZ_PZEV01000032.1"/>
</dbReference>
<gene>
    <name evidence="7" type="ORF">BU085_09255</name>
</gene>
<dbReference type="GO" id="GO:0012505">
    <property type="term" value="C:endomembrane system"/>
    <property type="evidence" value="ECO:0007669"/>
    <property type="project" value="UniProtKB-SubCell"/>
</dbReference>
<evidence type="ECO:0000256" key="5">
    <source>
        <dbReference type="ARBA" id="ARBA00023136"/>
    </source>
</evidence>
<dbReference type="InterPro" id="IPR007383">
    <property type="entry name" value="DUF445"/>
</dbReference>
<proteinExistence type="inferred from homology"/>
<organism evidence="7 8">
    <name type="scientific">Staphylococcus warneri</name>
    <dbReference type="NCBI Taxonomy" id="1292"/>
    <lineage>
        <taxon>Bacteria</taxon>
        <taxon>Bacillati</taxon>
        <taxon>Bacillota</taxon>
        <taxon>Bacilli</taxon>
        <taxon>Bacillales</taxon>
        <taxon>Staphylococcaceae</taxon>
        <taxon>Staphylococcus</taxon>
    </lineage>
</organism>
<comment type="similarity">
    <text evidence="2">Belongs to the UPF0754 family.</text>
</comment>
<dbReference type="AlphaFoldDB" id="A0A2T4PZ45"/>
<comment type="caution">
    <text evidence="7">The sequence shown here is derived from an EMBL/GenBank/DDBJ whole genome shotgun (WGS) entry which is preliminary data.</text>
</comment>
<evidence type="ECO:0000256" key="3">
    <source>
        <dbReference type="ARBA" id="ARBA00022692"/>
    </source>
</evidence>
<evidence type="ECO:0000313" key="7">
    <source>
        <dbReference type="EMBL" id="PTI50322.1"/>
    </source>
</evidence>
<evidence type="ECO:0000256" key="4">
    <source>
        <dbReference type="ARBA" id="ARBA00022989"/>
    </source>
</evidence>
<name>A0A2T4PZ45_STAWA</name>
<sequence>MHALLIILFMMVVGAVIGGLTNVIAIKMLFHPFNPYYIFKIRVPFTPGLIPKRRDEIANKIGQVIEEHLLTEDLMRQKLNDGKAKSTINDIILKQIQQLKADDMTIHYIAEKVDFNIDYFIEHQLHEEVESMLMKYYRSHQQSTVKDVLPQELIELIEERLNEVGDLICERARVYLSSPKGTHDINDMLETFFNEKGKIVGLLQMFMTRESIAERIQQELIRLTNHPKAKSIIDQVINNEFETFKQKQLGELVSNEQFENIATTATSLMMTQFNLQDKIRKPINELAPQFIHYLENELSSKLTDIIINQVSNNLTTIMHKINLRQLVEDQINTFDLDYIEKIIIDIANKELKLIMSLGFILGGIIGIFQGIVAIFV</sequence>
<dbReference type="Pfam" id="PF04286">
    <property type="entry name" value="DUF445"/>
    <property type="match status" value="1"/>
</dbReference>
<dbReference type="PANTHER" id="PTHR35791:SF1">
    <property type="entry name" value="UPF0754 MEMBRANE PROTEIN YHEB"/>
    <property type="match status" value="1"/>
</dbReference>
<keyword evidence="4 6" id="KW-1133">Transmembrane helix</keyword>
<keyword evidence="3 6" id="KW-0812">Transmembrane</keyword>
<dbReference type="InterPro" id="IPR016991">
    <property type="entry name" value="UCP032178"/>
</dbReference>
<dbReference type="EMBL" id="PZEV01000032">
    <property type="protein sequence ID" value="PTI50322.1"/>
    <property type="molecule type" value="Genomic_DNA"/>
</dbReference>
<evidence type="ECO:0000313" key="8">
    <source>
        <dbReference type="Proteomes" id="UP000240717"/>
    </source>
</evidence>
<protein>
    <submittedName>
        <fullName evidence="7">DUF445 domain-containing protein</fullName>
    </submittedName>
</protein>